<dbReference type="SMART" id="SM01057">
    <property type="entry name" value="Carb_anhydrase"/>
    <property type="match status" value="1"/>
</dbReference>
<dbReference type="PANTHER" id="PTHR18952:SF265">
    <property type="entry name" value="CARBONIC ANHYDRASE"/>
    <property type="match status" value="1"/>
</dbReference>
<dbReference type="Pfam" id="PF00194">
    <property type="entry name" value="Carb_anhydrase"/>
    <property type="match status" value="1"/>
</dbReference>
<sequence>MKKRMSSQNSQDTQSLSLIFILIVYHINLSSAQVQFCYSDAEGCGPETLAWGGTCHTGTHQSPIDLPFVPQYSPPIHLNLDNYKGSSFRIQNTGHTASIDFIGVGGPSTTPLPFPDPTTGQIRYYNFVSAHFHWGRTDQDGSEHCVQGNCAAMELHLVHVLSQYGNQADAVASGDPNGLSVLGVFIETSVGNNHFSTEDENVDALTPIVRHLKEIVVADNKTFIEIDEPLDFTPMVKHTALLKLPVDVFTYKGSLTSPQCNEQVNWYVMGSPALTSGSNVEAFRFTLTDARGKVIRENHRPRQALNGRQVKLQLNS</sequence>
<feature type="domain" description="Alpha-carbonic anhydrase" evidence="7">
    <location>
        <begin position="34"/>
        <end position="314"/>
    </location>
</feature>
<dbReference type="SUPFAM" id="SSF51069">
    <property type="entry name" value="Carbonic anhydrase"/>
    <property type="match status" value="1"/>
</dbReference>
<comment type="similarity">
    <text evidence="1">Belongs to the alpha-carbonic anhydrase family.</text>
</comment>
<evidence type="ECO:0000256" key="2">
    <source>
        <dbReference type="ARBA" id="ARBA00012925"/>
    </source>
</evidence>
<name>A0ABP1PM42_9HEXA</name>
<evidence type="ECO:0000256" key="5">
    <source>
        <dbReference type="ARBA" id="ARBA00023239"/>
    </source>
</evidence>
<organism evidence="8 9">
    <name type="scientific">Orchesella dallaii</name>
    <dbReference type="NCBI Taxonomy" id="48710"/>
    <lineage>
        <taxon>Eukaryota</taxon>
        <taxon>Metazoa</taxon>
        <taxon>Ecdysozoa</taxon>
        <taxon>Arthropoda</taxon>
        <taxon>Hexapoda</taxon>
        <taxon>Collembola</taxon>
        <taxon>Entomobryomorpha</taxon>
        <taxon>Entomobryoidea</taxon>
        <taxon>Orchesellidae</taxon>
        <taxon>Orchesellinae</taxon>
        <taxon>Orchesella</taxon>
    </lineage>
</organism>
<dbReference type="EMBL" id="CAXLJM020000001">
    <property type="protein sequence ID" value="CAL8068448.1"/>
    <property type="molecule type" value="Genomic_DNA"/>
</dbReference>
<keyword evidence="4" id="KW-0862">Zinc</keyword>
<dbReference type="InterPro" id="IPR036398">
    <property type="entry name" value="CA_dom_sf"/>
</dbReference>
<reference evidence="8 9" key="1">
    <citation type="submission" date="2024-08" db="EMBL/GenBank/DDBJ databases">
        <authorList>
            <person name="Cucini C."/>
            <person name="Frati F."/>
        </authorList>
    </citation>
    <scope>NUCLEOTIDE SEQUENCE [LARGE SCALE GENOMIC DNA]</scope>
</reference>
<proteinExistence type="inferred from homology"/>
<dbReference type="InterPro" id="IPR001148">
    <property type="entry name" value="CA_dom"/>
</dbReference>
<evidence type="ECO:0000256" key="3">
    <source>
        <dbReference type="ARBA" id="ARBA00022723"/>
    </source>
</evidence>
<dbReference type="EC" id="4.2.1.1" evidence="2"/>
<keyword evidence="5" id="KW-0456">Lyase</keyword>
<comment type="caution">
    <text evidence="8">The sequence shown here is derived from an EMBL/GenBank/DDBJ whole genome shotgun (WGS) entry which is preliminary data.</text>
</comment>
<evidence type="ECO:0000313" key="8">
    <source>
        <dbReference type="EMBL" id="CAL8068448.1"/>
    </source>
</evidence>
<evidence type="ECO:0000313" key="9">
    <source>
        <dbReference type="Proteomes" id="UP001642540"/>
    </source>
</evidence>
<keyword evidence="3" id="KW-0479">Metal-binding</keyword>
<protein>
    <recommendedName>
        <fullName evidence="2">carbonic anhydrase</fullName>
        <ecNumber evidence="2">4.2.1.1</ecNumber>
    </recommendedName>
</protein>
<evidence type="ECO:0000259" key="7">
    <source>
        <dbReference type="PROSITE" id="PS51144"/>
    </source>
</evidence>
<accession>A0ABP1PM42</accession>
<dbReference type="CDD" id="cd00326">
    <property type="entry name" value="alpha_CA"/>
    <property type="match status" value="1"/>
</dbReference>
<dbReference type="Proteomes" id="UP001642540">
    <property type="component" value="Unassembled WGS sequence"/>
</dbReference>
<dbReference type="InterPro" id="IPR023561">
    <property type="entry name" value="Carbonic_anhydrase_a-class"/>
</dbReference>
<dbReference type="PANTHER" id="PTHR18952">
    <property type="entry name" value="CARBONIC ANHYDRASE"/>
    <property type="match status" value="1"/>
</dbReference>
<comment type="catalytic activity">
    <reaction evidence="6">
        <text>hydrogencarbonate + H(+) = CO2 + H2O</text>
        <dbReference type="Rhea" id="RHEA:10748"/>
        <dbReference type="ChEBI" id="CHEBI:15377"/>
        <dbReference type="ChEBI" id="CHEBI:15378"/>
        <dbReference type="ChEBI" id="CHEBI:16526"/>
        <dbReference type="ChEBI" id="CHEBI:17544"/>
        <dbReference type="EC" id="4.2.1.1"/>
    </reaction>
</comment>
<evidence type="ECO:0000256" key="4">
    <source>
        <dbReference type="ARBA" id="ARBA00022833"/>
    </source>
</evidence>
<evidence type="ECO:0000256" key="6">
    <source>
        <dbReference type="ARBA" id="ARBA00048348"/>
    </source>
</evidence>
<evidence type="ECO:0000256" key="1">
    <source>
        <dbReference type="ARBA" id="ARBA00010718"/>
    </source>
</evidence>
<gene>
    <name evidence="8" type="ORF">ODALV1_LOCUS277</name>
</gene>
<dbReference type="PROSITE" id="PS51144">
    <property type="entry name" value="ALPHA_CA_2"/>
    <property type="match status" value="1"/>
</dbReference>
<keyword evidence="9" id="KW-1185">Reference proteome</keyword>
<dbReference type="Gene3D" id="3.10.200.10">
    <property type="entry name" value="Alpha carbonic anhydrase"/>
    <property type="match status" value="1"/>
</dbReference>